<keyword evidence="1" id="KW-1133">Transmembrane helix</keyword>
<evidence type="ECO:0000313" key="2">
    <source>
        <dbReference type="EMBL" id="EDX73341.1"/>
    </source>
</evidence>
<dbReference type="EMBL" id="DS989858">
    <property type="protein sequence ID" value="EDX73341.1"/>
    <property type="molecule type" value="Genomic_DNA"/>
</dbReference>
<proteinExistence type="predicted"/>
<dbReference type="Proteomes" id="UP000003835">
    <property type="component" value="Unassembled WGS sequence"/>
</dbReference>
<keyword evidence="1" id="KW-0472">Membrane</keyword>
<feature type="transmembrane region" description="Helical" evidence="1">
    <location>
        <begin position="6"/>
        <end position="26"/>
    </location>
</feature>
<protein>
    <submittedName>
        <fullName evidence="2">Uncharacterized protein</fullName>
    </submittedName>
</protein>
<dbReference type="STRING" id="118168.MC7420_1137"/>
<evidence type="ECO:0000313" key="3">
    <source>
        <dbReference type="Proteomes" id="UP000003835"/>
    </source>
</evidence>
<dbReference type="AlphaFoldDB" id="B4VXE5"/>
<organism evidence="2 3">
    <name type="scientific">Coleofasciculus chthonoplastes PCC 7420</name>
    <dbReference type="NCBI Taxonomy" id="118168"/>
    <lineage>
        <taxon>Bacteria</taxon>
        <taxon>Bacillati</taxon>
        <taxon>Cyanobacteriota</taxon>
        <taxon>Cyanophyceae</taxon>
        <taxon>Coleofasciculales</taxon>
        <taxon>Coleofasciculaceae</taxon>
        <taxon>Coleofasciculus</taxon>
    </lineage>
</organism>
<accession>B4VXE5</accession>
<name>B4VXE5_9CYAN</name>
<reference evidence="2 3" key="1">
    <citation type="submission" date="2008-07" db="EMBL/GenBank/DDBJ databases">
        <authorList>
            <person name="Tandeau de Marsac N."/>
            <person name="Ferriera S."/>
            <person name="Johnson J."/>
            <person name="Kravitz S."/>
            <person name="Beeson K."/>
            <person name="Sutton G."/>
            <person name="Rogers Y.-H."/>
            <person name="Friedman R."/>
            <person name="Frazier M."/>
            <person name="Venter J.C."/>
        </authorList>
    </citation>
    <scope>NUCLEOTIDE SEQUENCE [LARGE SCALE GENOMIC DNA]</scope>
    <source>
        <strain evidence="2 3">PCC 7420</strain>
    </source>
</reference>
<dbReference type="HOGENOM" id="CLU_3287901_0_0_3"/>
<keyword evidence="3" id="KW-1185">Reference proteome</keyword>
<evidence type="ECO:0000256" key="1">
    <source>
        <dbReference type="SAM" id="Phobius"/>
    </source>
</evidence>
<gene>
    <name evidence="2" type="ORF">MC7420_1137</name>
</gene>
<keyword evidence="1" id="KW-0812">Transmembrane</keyword>
<sequence length="40" mass="4097">MSGFPLATVGAGLGGMVVTGMLVGNAHPTVYQGFQRFQKA</sequence>